<proteinExistence type="predicted"/>
<comment type="caution">
    <text evidence="1">The sequence shown here is derived from an EMBL/GenBank/DDBJ whole genome shotgun (WGS) entry which is preliminary data.</text>
</comment>
<dbReference type="Proteomes" id="UP000004208">
    <property type="component" value="Unassembled WGS sequence"/>
</dbReference>
<organism evidence="1 2">
    <name type="scientific">Corynebacterium genitalium ATCC 33030</name>
    <dbReference type="NCBI Taxonomy" id="585529"/>
    <lineage>
        <taxon>Bacteria</taxon>
        <taxon>Bacillati</taxon>
        <taxon>Actinomycetota</taxon>
        <taxon>Actinomycetes</taxon>
        <taxon>Mycobacteriales</taxon>
        <taxon>Corynebacteriaceae</taxon>
        <taxon>Corynebacterium</taxon>
    </lineage>
</organism>
<dbReference type="AlphaFoldDB" id="D7WC02"/>
<dbReference type="eggNOG" id="ENOG5031Z0A">
    <property type="taxonomic scope" value="Bacteria"/>
</dbReference>
<name>D7WC02_9CORY</name>
<gene>
    <name evidence="1" type="ORF">HMPREF0291_11011</name>
</gene>
<accession>D7WC02</accession>
<dbReference type="STRING" id="585529.HMPREF0291_11011"/>
<keyword evidence="2" id="KW-1185">Reference proteome</keyword>
<reference evidence="1" key="1">
    <citation type="submission" date="2010-06" db="EMBL/GenBank/DDBJ databases">
        <authorList>
            <person name="Muzny D."/>
            <person name="Qin X."/>
            <person name="Buhay C."/>
            <person name="Dugan-Rocha S."/>
            <person name="Ding Y."/>
            <person name="Chen G."/>
            <person name="Hawes A."/>
            <person name="Holder M."/>
            <person name="Jhangiani S."/>
            <person name="Johnson A."/>
            <person name="Khan Z."/>
            <person name="Li Z."/>
            <person name="Liu W."/>
            <person name="Liu X."/>
            <person name="Perez L."/>
            <person name="Shen H."/>
            <person name="Wang Q."/>
            <person name="Watt J."/>
            <person name="Xi L."/>
            <person name="Xin Y."/>
            <person name="Zhou J."/>
            <person name="Deng J."/>
            <person name="Jiang H."/>
            <person name="Liu Y."/>
            <person name="Qu J."/>
            <person name="Song X.-Z."/>
            <person name="Zhang L."/>
            <person name="Villasana D."/>
            <person name="Johnson A."/>
            <person name="Liu J."/>
            <person name="Liyanage D."/>
            <person name="Lorensuhewa L."/>
            <person name="Robinson T."/>
            <person name="Song A."/>
            <person name="Song B.-B."/>
            <person name="Dinh H."/>
            <person name="Thornton R."/>
            <person name="Coyle M."/>
            <person name="Francisco L."/>
            <person name="Jackson L."/>
            <person name="Javaid M."/>
            <person name="Korchina V."/>
            <person name="Kovar C."/>
            <person name="Mata R."/>
            <person name="Mathew T."/>
            <person name="Ngo R."/>
            <person name="Nguyen L."/>
            <person name="Nguyen N."/>
            <person name="Okwuonu G."/>
            <person name="Ongeri F."/>
            <person name="Pham C."/>
            <person name="Simmons D."/>
            <person name="Wilczek-Boney K."/>
            <person name="Hale W."/>
            <person name="Jakkamsetti A."/>
            <person name="Pham P."/>
            <person name="Ruth R."/>
            <person name="San Lucas F."/>
            <person name="Warren J."/>
            <person name="Zhang J."/>
            <person name="Zhao Z."/>
            <person name="Zhou C."/>
            <person name="Zhu D."/>
            <person name="Lee S."/>
            <person name="Bess C."/>
            <person name="Blankenburg K."/>
            <person name="Forbes L."/>
            <person name="Fu Q."/>
            <person name="Gubbala S."/>
            <person name="Hirani K."/>
            <person name="Jayaseelan J.C."/>
            <person name="Lara F."/>
            <person name="Munidasa M."/>
            <person name="Palculict T."/>
            <person name="Patil S."/>
            <person name="Pu L.-L."/>
            <person name="Saada N."/>
            <person name="Tang L."/>
            <person name="Weissenberger G."/>
            <person name="Zhu Y."/>
            <person name="Hemphill L."/>
            <person name="Shang Y."/>
            <person name="Youmans B."/>
            <person name="Ayvaz T."/>
            <person name="Ross M."/>
            <person name="Santibanez J."/>
            <person name="Aqrawi P."/>
            <person name="Gross S."/>
            <person name="Joshi V."/>
            <person name="Fowler G."/>
            <person name="Nazareth L."/>
            <person name="Reid J."/>
            <person name="Worley K."/>
            <person name="Petrosino J."/>
            <person name="Highlander S."/>
            <person name="Gibbs R."/>
        </authorList>
    </citation>
    <scope>NUCLEOTIDE SEQUENCE [LARGE SCALE GENOMIC DNA]</scope>
    <source>
        <strain evidence="1">ATCC 33030</strain>
    </source>
</reference>
<dbReference type="EMBL" id="ACLJ02000002">
    <property type="protein sequence ID" value="EFK54631.1"/>
    <property type="molecule type" value="Genomic_DNA"/>
</dbReference>
<sequence>MLIKLIGGIAKMTVQSAKKAIALAGATVMSAGLLVACGNSLDGTWEGTGQDAETGVAAGKVTLKINGGDCEWMVTNPDTNESDTARCEVDGDDLKLADVITGKDLKYKTEQTENSLTLTPDGGDAKDILVLTKVGE</sequence>
<dbReference type="HOGENOM" id="CLU_2000084_0_0_11"/>
<evidence type="ECO:0000313" key="2">
    <source>
        <dbReference type="Proteomes" id="UP000004208"/>
    </source>
</evidence>
<evidence type="ECO:0000313" key="1">
    <source>
        <dbReference type="EMBL" id="EFK54631.1"/>
    </source>
</evidence>
<protein>
    <submittedName>
        <fullName evidence="1">Uncharacterized protein</fullName>
    </submittedName>
</protein>